<evidence type="ECO:0008006" key="5">
    <source>
        <dbReference type="Google" id="ProtNLM"/>
    </source>
</evidence>
<feature type="compositionally biased region" description="Basic and acidic residues" evidence="2">
    <location>
        <begin position="413"/>
        <end position="426"/>
    </location>
</feature>
<feature type="coiled-coil region" evidence="1">
    <location>
        <begin position="297"/>
        <end position="324"/>
    </location>
</feature>
<organism evidence="3 4">
    <name type="scientific">Escallonia herrerae</name>
    <dbReference type="NCBI Taxonomy" id="1293975"/>
    <lineage>
        <taxon>Eukaryota</taxon>
        <taxon>Viridiplantae</taxon>
        <taxon>Streptophyta</taxon>
        <taxon>Embryophyta</taxon>
        <taxon>Tracheophyta</taxon>
        <taxon>Spermatophyta</taxon>
        <taxon>Magnoliopsida</taxon>
        <taxon>eudicotyledons</taxon>
        <taxon>Gunneridae</taxon>
        <taxon>Pentapetalae</taxon>
        <taxon>asterids</taxon>
        <taxon>campanulids</taxon>
        <taxon>Escalloniales</taxon>
        <taxon>Escalloniaceae</taxon>
        <taxon>Escallonia</taxon>
    </lineage>
</organism>
<protein>
    <recommendedName>
        <fullName evidence="5">DDT domain-containing protein DDR4</fullName>
    </recommendedName>
</protein>
<gene>
    <name evidence="3" type="ORF">RJ639_026020</name>
</gene>
<keyword evidence="1" id="KW-0175">Coiled coil</keyword>
<comment type="caution">
    <text evidence="3">The sequence shown here is derived from an EMBL/GenBank/DDBJ whole genome shotgun (WGS) entry which is preliminary data.</text>
</comment>
<feature type="region of interest" description="Disordered" evidence="2">
    <location>
        <begin position="368"/>
        <end position="446"/>
    </location>
</feature>
<keyword evidence="4" id="KW-1185">Reference proteome</keyword>
<dbReference type="PANTHER" id="PTHR14296">
    <property type="entry name" value="REMODELING AND SPACING FACTOR 1"/>
    <property type="match status" value="1"/>
</dbReference>
<dbReference type="InterPro" id="IPR028938">
    <property type="entry name" value="Rsf1-like"/>
</dbReference>
<feature type="region of interest" description="Disordered" evidence="2">
    <location>
        <begin position="468"/>
        <end position="514"/>
    </location>
</feature>
<feature type="region of interest" description="Disordered" evidence="2">
    <location>
        <begin position="1"/>
        <end position="24"/>
    </location>
</feature>
<proteinExistence type="predicted"/>
<dbReference type="GO" id="GO:0006355">
    <property type="term" value="P:regulation of DNA-templated transcription"/>
    <property type="evidence" value="ECO:0007669"/>
    <property type="project" value="InterPro"/>
</dbReference>
<name>A0AA88UXX0_9ASTE</name>
<evidence type="ECO:0000256" key="2">
    <source>
        <dbReference type="SAM" id="MobiDB-lite"/>
    </source>
</evidence>
<dbReference type="AlphaFoldDB" id="A0AA88UXX0"/>
<accession>A0AA88UXX0</accession>
<evidence type="ECO:0000313" key="4">
    <source>
        <dbReference type="Proteomes" id="UP001188597"/>
    </source>
</evidence>
<feature type="compositionally biased region" description="Basic and acidic residues" evidence="2">
    <location>
        <begin position="14"/>
        <end position="24"/>
    </location>
</feature>
<evidence type="ECO:0000313" key="3">
    <source>
        <dbReference type="EMBL" id="KAK2997889.1"/>
    </source>
</evidence>
<dbReference type="EMBL" id="JAVXUP010003929">
    <property type="protein sequence ID" value="KAK2997889.1"/>
    <property type="molecule type" value="Genomic_DNA"/>
</dbReference>
<dbReference type="Proteomes" id="UP001188597">
    <property type="component" value="Unassembled WGS sequence"/>
</dbReference>
<evidence type="ECO:0000256" key="1">
    <source>
        <dbReference type="SAM" id="Coils"/>
    </source>
</evidence>
<dbReference type="PANTHER" id="PTHR14296:SF12">
    <property type="entry name" value="DDT DOMAIN-CONTAINING PROTEIN DDR4 ISOFORM X1"/>
    <property type="match status" value="1"/>
</dbReference>
<feature type="compositionally biased region" description="Polar residues" evidence="2">
    <location>
        <begin position="427"/>
        <end position="437"/>
    </location>
</feature>
<reference evidence="3" key="1">
    <citation type="submission" date="2022-12" db="EMBL/GenBank/DDBJ databases">
        <title>Draft genome assemblies for two species of Escallonia (Escalloniales).</title>
        <authorList>
            <person name="Chanderbali A."/>
            <person name="Dervinis C."/>
            <person name="Anghel I."/>
            <person name="Soltis D."/>
            <person name="Soltis P."/>
            <person name="Zapata F."/>
        </authorList>
    </citation>
    <scope>NUCLEOTIDE SEQUENCE</scope>
    <source>
        <strain evidence="3">UCBG64.0493</strain>
        <tissue evidence="3">Leaf</tissue>
    </source>
</reference>
<sequence length="514" mass="57660">MAGNRRCLAPAATAKEETSDEPKPVISESELHRLKLRQRWELASVLNFLNVLEPVIQINVKMSAEDIETGLIEPNKSLAQLHIALLKGLLPVNKALNTADAWVAVLSKKLAMWWRWVAEGDFPLNAAKGEEISRYKELDPTVRLMILKALCEIRADVQYSQHDIVVFINDAIKNGTEVSTFRKDRIGGDGNGAAYWLVSLYLDLTNDSDHFGKSYTVCIRYDGTAVIGHRLYREVTKFDVKAKVKGKGSLSIVHSKWETLATNLEEFREIMDQYSSSKVQLEVAVSKAVGADAIPALEKLQKKKERALKQRQRYERLLNGFRQSGITRTCRNRNPVRYTFDEYDKAIDEALQLILPVLTFVARRRKTTEQSHVEKHSKHIRSNEAASNGGSDQGTRSIDSKSTAYETDSGDEYDGKNDKTNEDRSGSNRAFQKQTDATPHRPWGSRWSMRVAGTAGHYLPEGRNVVAKNRLRQRPTHNTAIESAVVPDSEDDPENTGDGVGGCENLSPDDYSDS</sequence>
<dbReference type="GO" id="GO:0031213">
    <property type="term" value="C:RSF complex"/>
    <property type="evidence" value="ECO:0007669"/>
    <property type="project" value="InterPro"/>
</dbReference>
<feature type="compositionally biased region" description="Polar residues" evidence="2">
    <location>
        <begin position="384"/>
        <end position="406"/>
    </location>
</feature>